<name>A0A382IZP3_9ZZZZ</name>
<accession>A0A382IZP3</accession>
<dbReference type="InterPro" id="IPR001296">
    <property type="entry name" value="Glyco_trans_1"/>
</dbReference>
<organism evidence="3">
    <name type="scientific">marine metagenome</name>
    <dbReference type="NCBI Taxonomy" id="408172"/>
    <lineage>
        <taxon>unclassified sequences</taxon>
        <taxon>metagenomes</taxon>
        <taxon>ecological metagenomes</taxon>
    </lineage>
</organism>
<gene>
    <name evidence="3" type="ORF">METZ01_LOCUS257486</name>
</gene>
<evidence type="ECO:0000313" key="3">
    <source>
        <dbReference type="EMBL" id="SVC04632.1"/>
    </source>
</evidence>
<dbReference type="EMBL" id="UINC01070465">
    <property type="protein sequence ID" value="SVC04632.1"/>
    <property type="molecule type" value="Genomic_DNA"/>
</dbReference>
<evidence type="ECO:0000256" key="1">
    <source>
        <dbReference type="ARBA" id="ARBA00022679"/>
    </source>
</evidence>
<protein>
    <recommendedName>
        <fullName evidence="2">Glycosyl transferase family 1 domain-containing protein</fullName>
    </recommendedName>
</protein>
<feature type="non-terminal residue" evidence="3">
    <location>
        <position position="1"/>
    </location>
</feature>
<evidence type="ECO:0000259" key="2">
    <source>
        <dbReference type="Pfam" id="PF00534"/>
    </source>
</evidence>
<dbReference type="PANTHER" id="PTHR46401">
    <property type="entry name" value="GLYCOSYLTRANSFERASE WBBK-RELATED"/>
    <property type="match status" value="1"/>
</dbReference>
<dbReference type="Pfam" id="PF00534">
    <property type="entry name" value="Glycos_transf_1"/>
    <property type="match status" value="1"/>
</dbReference>
<dbReference type="Gene3D" id="3.40.50.2000">
    <property type="entry name" value="Glycogen Phosphorylase B"/>
    <property type="match status" value="2"/>
</dbReference>
<dbReference type="GO" id="GO:0009103">
    <property type="term" value="P:lipopolysaccharide biosynthetic process"/>
    <property type="evidence" value="ECO:0007669"/>
    <property type="project" value="TreeGrafter"/>
</dbReference>
<sequence>SDALVVYSPPLSLALVCILFWDKSARFILNVQDLFPQNAIDLKILNNSWHIRFFRALEAFAYRSADVVTVHSDGNQQTVLRQYPNLVDKLRILHNWVDVGHHEANDIRVDFRKKWNIQQKYVAVFAGVIGPSQYLELVLYVAEQMSDQSELLFLLVGNGKEKEKLQKLAQEKSLNNVCFKGFVSREVYPDLLRICSIGLICLSPQNQTPVVPGKILGYMAAGLPVAAFLQSSSDGHGVVKSAQCGFSADSADKDACVQAMRGLMLLSDSFAKMGQNGKIYATENFSKEVCVSKLESMLIEVA</sequence>
<dbReference type="CDD" id="cd03794">
    <property type="entry name" value="GT4_WbuB-like"/>
    <property type="match status" value="1"/>
</dbReference>
<feature type="domain" description="Glycosyl transferase family 1" evidence="2">
    <location>
        <begin position="111"/>
        <end position="278"/>
    </location>
</feature>
<dbReference type="AlphaFoldDB" id="A0A382IZP3"/>
<dbReference type="PANTHER" id="PTHR46401:SF2">
    <property type="entry name" value="GLYCOSYLTRANSFERASE WBBK-RELATED"/>
    <property type="match status" value="1"/>
</dbReference>
<reference evidence="3" key="1">
    <citation type="submission" date="2018-05" db="EMBL/GenBank/DDBJ databases">
        <authorList>
            <person name="Lanie J.A."/>
            <person name="Ng W.-L."/>
            <person name="Kazmierczak K.M."/>
            <person name="Andrzejewski T.M."/>
            <person name="Davidsen T.M."/>
            <person name="Wayne K.J."/>
            <person name="Tettelin H."/>
            <person name="Glass J.I."/>
            <person name="Rusch D."/>
            <person name="Podicherti R."/>
            <person name="Tsui H.-C.T."/>
            <person name="Winkler M.E."/>
        </authorList>
    </citation>
    <scope>NUCLEOTIDE SEQUENCE</scope>
</reference>
<proteinExistence type="predicted"/>
<dbReference type="GO" id="GO:0016757">
    <property type="term" value="F:glycosyltransferase activity"/>
    <property type="evidence" value="ECO:0007669"/>
    <property type="project" value="InterPro"/>
</dbReference>
<dbReference type="SUPFAM" id="SSF53756">
    <property type="entry name" value="UDP-Glycosyltransferase/glycogen phosphorylase"/>
    <property type="match status" value="1"/>
</dbReference>
<keyword evidence="1" id="KW-0808">Transferase</keyword>